<evidence type="ECO:0000259" key="1">
    <source>
        <dbReference type="Pfam" id="PF09361"/>
    </source>
</evidence>
<reference evidence="2" key="1">
    <citation type="submission" date="2018-06" db="EMBL/GenBank/DDBJ databases">
        <authorList>
            <person name="Zhirakovskaya E."/>
        </authorList>
    </citation>
    <scope>NUCLEOTIDE SEQUENCE</scope>
</reference>
<proteinExistence type="predicted"/>
<organism evidence="2">
    <name type="scientific">hydrothermal vent metagenome</name>
    <dbReference type="NCBI Taxonomy" id="652676"/>
    <lineage>
        <taxon>unclassified sequences</taxon>
        <taxon>metagenomes</taxon>
        <taxon>ecological metagenomes</taxon>
    </lineage>
</organism>
<dbReference type="EMBL" id="UOEH01000507">
    <property type="protein sequence ID" value="VAW06192.1"/>
    <property type="molecule type" value="Genomic_DNA"/>
</dbReference>
<accession>A0A3B0SV59</accession>
<dbReference type="Pfam" id="PF09361">
    <property type="entry name" value="Phasin_2"/>
    <property type="match status" value="1"/>
</dbReference>
<dbReference type="InterPro" id="IPR010127">
    <property type="entry name" value="Phasin_subfam-1"/>
</dbReference>
<sequence>MTTSKKTADTTTPFETMTAINPDTFKAGYEKFAESMAAMADFQKGSLEAMMASANAFAKGAEKLAAEQSEFFKTAYETSVETTKAATSAKSPQESIEINSDYARGAIEKNLGQASKVADLWIETTKQTVEPLTVRYSEMVEKIQSFRP</sequence>
<dbReference type="InterPro" id="IPR018968">
    <property type="entry name" value="Phasin"/>
</dbReference>
<protein>
    <recommendedName>
        <fullName evidence="1">Phasin domain-containing protein</fullName>
    </recommendedName>
</protein>
<gene>
    <name evidence="2" type="ORF">MNBD_ALPHA05-1952</name>
</gene>
<evidence type="ECO:0000313" key="2">
    <source>
        <dbReference type="EMBL" id="VAW06192.1"/>
    </source>
</evidence>
<feature type="domain" description="Phasin" evidence="1">
    <location>
        <begin position="38"/>
        <end position="134"/>
    </location>
</feature>
<dbReference type="AlphaFoldDB" id="A0A3B0SV59"/>
<dbReference type="NCBIfam" id="TIGR01841">
    <property type="entry name" value="phasin"/>
    <property type="match status" value="1"/>
</dbReference>
<name>A0A3B0SV59_9ZZZZ</name>